<feature type="compositionally biased region" description="Basic and acidic residues" evidence="1">
    <location>
        <begin position="110"/>
        <end position="119"/>
    </location>
</feature>
<sequence>MYPGARPEERVEHLLVQILFRHKNSELQSSYAPGTAGESLVAAPAQSCMQTPYTNDRDSNLKYGEQVLDLNNHQQSVNSKRRNYTKEEKANVRLIRDLGACDSCKKKTHDRTPMTDRFRSPRKQAQSIGGKGAIPKSRASSGNTGRDPRERLAVRPYRNAVTYSGPSGGGLKEKPTQAHSDVLQGQDQVVSHVNAGGRCFASPFLTEKVTTKDPNFGVGATIATFLHDFTISKRQGTTVHLDQPTLAMNATDVERPRGPPWKPPDGYQNFDISLVPFQSHSLDSSSFPCETRWPVDSTESPDDFNPCLSERLSTSAALSSFLDTNFNHLRPSTPVTEAQYAVLDIAQPGPSHGLDYFITQMDLERWP</sequence>
<protein>
    <submittedName>
        <fullName evidence="2">Uncharacterized protein</fullName>
    </submittedName>
</protein>
<evidence type="ECO:0000313" key="3">
    <source>
        <dbReference type="Proteomes" id="UP000800235"/>
    </source>
</evidence>
<comment type="caution">
    <text evidence="2">The sequence shown here is derived from an EMBL/GenBank/DDBJ whole genome shotgun (WGS) entry which is preliminary data.</text>
</comment>
<keyword evidence="3" id="KW-1185">Reference proteome</keyword>
<reference evidence="2" key="1">
    <citation type="journal article" date="2020" name="Stud. Mycol.">
        <title>101 Dothideomycetes genomes: a test case for predicting lifestyles and emergence of pathogens.</title>
        <authorList>
            <person name="Haridas S."/>
            <person name="Albert R."/>
            <person name="Binder M."/>
            <person name="Bloem J."/>
            <person name="Labutti K."/>
            <person name="Salamov A."/>
            <person name="Andreopoulos B."/>
            <person name="Baker S."/>
            <person name="Barry K."/>
            <person name="Bills G."/>
            <person name="Bluhm B."/>
            <person name="Cannon C."/>
            <person name="Castanera R."/>
            <person name="Culley D."/>
            <person name="Daum C."/>
            <person name="Ezra D."/>
            <person name="Gonzalez J."/>
            <person name="Henrissat B."/>
            <person name="Kuo A."/>
            <person name="Liang C."/>
            <person name="Lipzen A."/>
            <person name="Lutzoni F."/>
            <person name="Magnuson J."/>
            <person name="Mondo S."/>
            <person name="Nolan M."/>
            <person name="Ohm R."/>
            <person name="Pangilinan J."/>
            <person name="Park H.-J."/>
            <person name="Ramirez L."/>
            <person name="Alfaro M."/>
            <person name="Sun H."/>
            <person name="Tritt A."/>
            <person name="Yoshinaga Y."/>
            <person name="Zwiers L.-H."/>
            <person name="Turgeon B."/>
            <person name="Goodwin S."/>
            <person name="Spatafora J."/>
            <person name="Crous P."/>
            <person name="Grigoriev I."/>
        </authorList>
    </citation>
    <scope>NUCLEOTIDE SEQUENCE</scope>
    <source>
        <strain evidence="2">CBS 130266</strain>
    </source>
</reference>
<evidence type="ECO:0000313" key="2">
    <source>
        <dbReference type="EMBL" id="KAF2435659.1"/>
    </source>
</evidence>
<evidence type="ECO:0000256" key="1">
    <source>
        <dbReference type="SAM" id="MobiDB-lite"/>
    </source>
</evidence>
<organism evidence="2 3">
    <name type="scientific">Tothia fuscella</name>
    <dbReference type="NCBI Taxonomy" id="1048955"/>
    <lineage>
        <taxon>Eukaryota</taxon>
        <taxon>Fungi</taxon>
        <taxon>Dikarya</taxon>
        <taxon>Ascomycota</taxon>
        <taxon>Pezizomycotina</taxon>
        <taxon>Dothideomycetes</taxon>
        <taxon>Pleosporomycetidae</taxon>
        <taxon>Venturiales</taxon>
        <taxon>Cylindrosympodiaceae</taxon>
        <taxon>Tothia</taxon>
    </lineage>
</organism>
<name>A0A9P4P2W6_9PEZI</name>
<dbReference type="Proteomes" id="UP000800235">
    <property type="component" value="Unassembled WGS sequence"/>
</dbReference>
<proteinExistence type="predicted"/>
<gene>
    <name evidence="2" type="ORF">EJ08DRAFT_656034</name>
</gene>
<dbReference type="AlphaFoldDB" id="A0A9P4P2W6"/>
<accession>A0A9P4P2W6</accession>
<dbReference type="EMBL" id="MU007012">
    <property type="protein sequence ID" value="KAF2435659.1"/>
    <property type="molecule type" value="Genomic_DNA"/>
</dbReference>
<feature type="region of interest" description="Disordered" evidence="1">
    <location>
        <begin position="105"/>
        <end position="179"/>
    </location>
</feature>